<dbReference type="Gene3D" id="1.20.120.1550">
    <property type="entry name" value="Protein of unknown function DUF5063"/>
    <property type="match status" value="1"/>
</dbReference>
<comment type="caution">
    <text evidence="1">The sequence shown here is derived from an EMBL/GenBank/DDBJ whole genome shotgun (WGS) entry which is preliminary data.</text>
</comment>
<dbReference type="InterPro" id="IPR038312">
    <property type="entry name" value="DUF5063_sf"/>
</dbReference>
<name>A0ABR8VGI3_9BACI</name>
<proteinExistence type="predicted"/>
<dbReference type="EMBL" id="JACSPV010000002">
    <property type="protein sequence ID" value="MBD8003879.1"/>
    <property type="molecule type" value="Genomic_DNA"/>
</dbReference>
<evidence type="ECO:0000313" key="1">
    <source>
        <dbReference type="EMBL" id="MBD8003879.1"/>
    </source>
</evidence>
<accession>A0ABR8VGI3</accession>
<dbReference type="InterPro" id="IPR032025">
    <property type="entry name" value="DUF5063"/>
</dbReference>
<keyword evidence="2" id="KW-1185">Reference proteome</keyword>
<sequence>MKNKTVNFLNSAIHYCILVENLNSNQETDKLKSLVISLMDLYSKALLLPDVEPENAALHEFNISLPQVNFEQYEYYWEVFNPYNFEAPVCNSLSDDVLNIYKDVKEGILLFERKKQKEAIWHWKFQFQTHWGGHAVDAIRALHSANIAE</sequence>
<dbReference type="Pfam" id="PF16702">
    <property type="entry name" value="DUF5063"/>
    <property type="match status" value="1"/>
</dbReference>
<protein>
    <submittedName>
        <fullName evidence="1">DUF5063 domain-containing protein</fullName>
    </submittedName>
</protein>
<organism evidence="1 2">
    <name type="scientific">Bacillus norwichensis</name>
    <dbReference type="NCBI Taxonomy" id="2762217"/>
    <lineage>
        <taxon>Bacteria</taxon>
        <taxon>Bacillati</taxon>
        <taxon>Bacillota</taxon>
        <taxon>Bacilli</taxon>
        <taxon>Bacillales</taxon>
        <taxon>Bacillaceae</taxon>
        <taxon>Bacillus</taxon>
    </lineage>
</organism>
<dbReference type="Proteomes" id="UP000648182">
    <property type="component" value="Unassembled WGS sequence"/>
</dbReference>
<evidence type="ECO:0000313" key="2">
    <source>
        <dbReference type="Proteomes" id="UP000648182"/>
    </source>
</evidence>
<reference evidence="1 2" key="1">
    <citation type="submission" date="2020-08" db="EMBL/GenBank/DDBJ databases">
        <title>A Genomic Blueprint of the Chicken Gut Microbiome.</title>
        <authorList>
            <person name="Gilroy R."/>
            <person name="Ravi A."/>
            <person name="Getino M."/>
            <person name="Pursley I."/>
            <person name="Horton D.L."/>
            <person name="Alikhan N.-F."/>
            <person name="Baker D."/>
            <person name="Gharbi K."/>
            <person name="Hall N."/>
            <person name="Watson M."/>
            <person name="Adriaenssens E.M."/>
            <person name="Foster-Nyarko E."/>
            <person name="Jarju S."/>
            <person name="Secka A."/>
            <person name="Antonio M."/>
            <person name="Oren A."/>
            <person name="Chaudhuri R."/>
            <person name="La Ragione R.M."/>
            <person name="Hildebrand F."/>
            <person name="Pallen M.J."/>
        </authorList>
    </citation>
    <scope>NUCLEOTIDE SEQUENCE [LARGE SCALE GENOMIC DNA]</scope>
    <source>
        <strain evidence="1 2">Sa1BUA2</strain>
    </source>
</reference>
<gene>
    <name evidence="1" type="ORF">H9631_02190</name>
</gene>
<dbReference type="RefSeq" id="WP_191809610.1">
    <property type="nucleotide sequence ID" value="NZ_JACSPV010000002.1"/>
</dbReference>